<name>A0A841Z6L4_9LIST</name>
<evidence type="ECO:0000313" key="2">
    <source>
        <dbReference type="Proteomes" id="UP000564536"/>
    </source>
</evidence>
<gene>
    <name evidence="1" type="ORF">HB943_05255</name>
</gene>
<sequence length="111" mass="12123">MMDADKTFGVLDFIGFDGEKMDNKDSSKVENYRYGVGSEEHGGALVVYLPASVAKKTFAYDTQVKLVNPTVQVFATASYNDSEVITTIFADDMVPANQNTAPVTPKSDKKE</sequence>
<dbReference type="InterPro" id="IPR038620">
    <property type="entry name" value="YdcP-like_sf"/>
</dbReference>
<reference evidence="1 2" key="1">
    <citation type="submission" date="2020-03" db="EMBL/GenBank/DDBJ databases">
        <title>Soil Listeria distribution.</title>
        <authorList>
            <person name="Liao J."/>
            <person name="Wiedmann M."/>
        </authorList>
    </citation>
    <scope>NUCLEOTIDE SEQUENCE [LARGE SCALE GENOMIC DNA]</scope>
    <source>
        <strain evidence="1 2">FSL L7-1523</strain>
    </source>
</reference>
<dbReference type="EMBL" id="JAARRL010000006">
    <property type="protein sequence ID" value="MBC1500003.1"/>
    <property type="molecule type" value="Genomic_DNA"/>
</dbReference>
<protein>
    <submittedName>
        <fullName evidence="1">DUF961 family protein</fullName>
    </submittedName>
</protein>
<dbReference type="Gene3D" id="2.40.50.390">
    <property type="entry name" value="Conjugative transposon protein, DUF961"/>
    <property type="match status" value="1"/>
</dbReference>
<dbReference type="InterPro" id="IPR010365">
    <property type="entry name" value="DUF961"/>
</dbReference>
<proteinExistence type="predicted"/>
<dbReference type="Proteomes" id="UP000564536">
    <property type="component" value="Unassembled WGS sequence"/>
</dbReference>
<dbReference type="AlphaFoldDB" id="A0A841Z6L4"/>
<organism evidence="1 2">
    <name type="scientific">Listeria weihenstephanensis</name>
    <dbReference type="NCBI Taxonomy" id="1006155"/>
    <lineage>
        <taxon>Bacteria</taxon>
        <taxon>Bacillati</taxon>
        <taxon>Bacillota</taxon>
        <taxon>Bacilli</taxon>
        <taxon>Bacillales</taxon>
        <taxon>Listeriaceae</taxon>
        <taxon>Listeria</taxon>
    </lineage>
</organism>
<dbReference type="Pfam" id="PF06125">
    <property type="entry name" value="DUF961"/>
    <property type="match status" value="1"/>
</dbReference>
<evidence type="ECO:0000313" key="1">
    <source>
        <dbReference type="EMBL" id="MBC1500003.1"/>
    </source>
</evidence>
<accession>A0A841Z6L4</accession>
<comment type="caution">
    <text evidence="1">The sequence shown here is derived from an EMBL/GenBank/DDBJ whole genome shotgun (WGS) entry which is preliminary data.</text>
</comment>